<dbReference type="EMBL" id="AP027143">
    <property type="protein sequence ID" value="BDV36260.1"/>
    <property type="molecule type" value="Genomic_DNA"/>
</dbReference>
<dbReference type="Proteomes" id="UP001317629">
    <property type="component" value="Plasmid pSS37A-Re-1"/>
</dbReference>
<feature type="transmembrane region" description="Helical" evidence="4">
    <location>
        <begin position="372"/>
        <end position="390"/>
    </location>
</feature>
<feature type="transmembrane region" description="Helical" evidence="4">
    <location>
        <begin position="316"/>
        <end position="336"/>
    </location>
</feature>
<evidence type="ECO:0000256" key="2">
    <source>
        <dbReference type="ARBA" id="ARBA00022676"/>
    </source>
</evidence>
<sequence length="425" mass="48308">MIDAVISAWHFLLALPGSAYFALLWLTILAEAPRYFLGVQATAAALLFGERRHTGPIGPLPAVSILLAGHNEEASIEKCIRSLHAQTFKNFEIVCVDDGSNDRTYEIMTRARRENLVSSVARLELRGGKAAALNLAARIAKGDIFVVIDCDCSFEPDAIEELLRPFASDPEIAGSSGNILVRNWQASIITSLQAIEYLLSISLGKAFSDVLDQVVCVSGAFGAFRRDAWERVSGMDVGGGEDLDFTLRLRSCGYRVVFTRHSVCYTDVPDSFYNLWRQRNRWERDAIWVRYRKYPRLMNPFSSAFNWREAFHQWDFIIFNMLPTLASPFYVVWLLVNYGQFGVLLLIAVAMLLFTFDVVTFFAAVLITGKPIFWRLAPFVPLFGLFQSYVMRMNRLYAYVTEIIFSSSLRDNYVPQKSRDLMIWR</sequence>
<reference evidence="6 7" key="1">
    <citation type="journal article" date="2023" name="Int. J. Syst. Evol. Microbiol.">
        <title>Methylocystis iwaonis sp. nov., a type II methane-oxidizing bacterium from surface soil of a rice paddy field in Japan, and emended description of the genus Methylocystis (ex Whittenbury et al. 1970) Bowman et al. 1993.</title>
        <authorList>
            <person name="Kaise H."/>
            <person name="Sawadogo J.B."/>
            <person name="Alam M.S."/>
            <person name="Ueno C."/>
            <person name="Dianou D."/>
            <person name="Shinjo R."/>
            <person name="Asakawa S."/>
        </authorList>
    </citation>
    <scope>NUCLEOTIDE SEQUENCE [LARGE SCALE GENOMIC DNA]</scope>
    <source>
        <strain evidence="6 7">SS37A-Re</strain>
    </source>
</reference>
<feature type="transmembrane region" description="Helical" evidence="4">
    <location>
        <begin position="343"/>
        <end position="366"/>
    </location>
</feature>
<dbReference type="RefSeq" id="WP_281932232.1">
    <property type="nucleotide sequence ID" value="NZ_AP027143.1"/>
</dbReference>
<protein>
    <submittedName>
        <fullName evidence="6">N-acetylglucosaminyltransferase</fullName>
    </submittedName>
</protein>
<evidence type="ECO:0000259" key="5">
    <source>
        <dbReference type="Pfam" id="PF00535"/>
    </source>
</evidence>
<proteinExistence type="inferred from homology"/>
<keyword evidence="4" id="KW-1133">Transmembrane helix</keyword>
<dbReference type="Pfam" id="PF00535">
    <property type="entry name" value="Glycos_transf_2"/>
    <property type="match status" value="1"/>
</dbReference>
<evidence type="ECO:0000256" key="1">
    <source>
        <dbReference type="ARBA" id="ARBA00006739"/>
    </source>
</evidence>
<keyword evidence="7" id="KW-1185">Reference proteome</keyword>
<comment type="similarity">
    <text evidence="1">Belongs to the glycosyltransferase 2 family.</text>
</comment>
<gene>
    <name evidence="6" type="ORF">SS37A_37900</name>
</gene>
<evidence type="ECO:0000256" key="3">
    <source>
        <dbReference type="ARBA" id="ARBA00022679"/>
    </source>
</evidence>
<name>A0ABN6VPK5_9HYPH</name>
<dbReference type="Gene3D" id="3.90.550.10">
    <property type="entry name" value="Spore Coat Polysaccharide Biosynthesis Protein SpsA, Chain A"/>
    <property type="match status" value="1"/>
</dbReference>
<dbReference type="PANTHER" id="PTHR43630">
    <property type="entry name" value="POLY-BETA-1,6-N-ACETYL-D-GLUCOSAMINE SYNTHASE"/>
    <property type="match status" value="1"/>
</dbReference>
<dbReference type="InterPro" id="IPR001173">
    <property type="entry name" value="Glyco_trans_2-like"/>
</dbReference>
<dbReference type="InterPro" id="IPR029044">
    <property type="entry name" value="Nucleotide-diphossugar_trans"/>
</dbReference>
<keyword evidence="4" id="KW-0812">Transmembrane</keyword>
<keyword evidence="3" id="KW-0808">Transferase</keyword>
<organism evidence="6 7">
    <name type="scientific">Methylocystis iwaonis</name>
    <dbReference type="NCBI Taxonomy" id="2885079"/>
    <lineage>
        <taxon>Bacteria</taxon>
        <taxon>Pseudomonadati</taxon>
        <taxon>Pseudomonadota</taxon>
        <taxon>Alphaproteobacteria</taxon>
        <taxon>Hyphomicrobiales</taxon>
        <taxon>Methylocystaceae</taxon>
        <taxon>Methylocystis</taxon>
    </lineage>
</organism>
<keyword evidence="6" id="KW-0614">Plasmid</keyword>
<keyword evidence="2 6" id="KW-0328">Glycosyltransferase</keyword>
<dbReference type="PANTHER" id="PTHR43630:SF1">
    <property type="entry name" value="POLY-BETA-1,6-N-ACETYL-D-GLUCOSAMINE SYNTHASE"/>
    <property type="match status" value="1"/>
</dbReference>
<dbReference type="CDD" id="cd06423">
    <property type="entry name" value="CESA_like"/>
    <property type="match status" value="1"/>
</dbReference>
<dbReference type="SUPFAM" id="SSF53448">
    <property type="entry name" value="Nucleotide-diphospho-sugar transferases"/>
    <property type="match status" value="1"/>
</dbReference>
<geneLocation type="plasmid" evidence="6 7">
    <name>pSS37A-Re-1</name>
</geneLocation>
<dbReference type="GO" id="GO:0016757">
    <property type="term" value="F:glycosyltransferase activity"/>
    <property type="evidence" value="ECO:0007669"/>
    <property type="project" value="UniProtKB-KW"/>
</dbReference>
<evidence type="ECO:0000313" key="7">
    <source>
        <dbReference type="Proteomes" id="UP001317629"/>
    </source>
</evidence>
<accession>A0ABN6VPK5</accession>
<keyword evidence="4" id="KW-0472">Membrane</keyword>
<evidence type="ECO:0000313" key="6">
    <source>
        <dbReference type="EMBL" id="BDV36260.1"/>
    </source>
</evidence>
<evidence type="ECO:0000256" key="4">
    <source>
        <dbReference type="SAM" id="Phobius"/>
    </source>
</evidence>
<feature type="domain" description="Glycosyltransferase 2-like" evidence="5">
    <location>
        <begin position="64"/>
        <end position="228"/>
    </location>
</feature>